<dbReference type="InterPro" id="IPR011922">
    <property type="entry name" value="Cell_div_FtsL"/>
</dbReference>
<gene>
    <name evidence="9" type="ORF">CKF59_01295</name>
</gene>
<evidence type="ECO:0000313" key="9">
    <source>
        <dbReference type="EMBL" id="RIY37869.1"/>
    </source>
</evidence>
<keyword evidence="7" id="KW-0131">Cell cycle</keyword>
<dbReference type="GO" id="GO:0051301">
    <property type="term" value="P:cell division"/>
    <property type="evidence" value="ECO:0007669"/>
    <property type="project" value="UniProtKB-KW"/>
</dbReference>
<dbReference type="OrthoDB" id="5678647at2"/>
<evidence type="ECO:0000256" key="1">
    <source>
        <dbReference type="ARBA" id="ARBA00004401"/>
    </source>
</evidence>
<keyword evidence="3" id="KW-0132">Cell division</keyword>
<feature type="transmembrane region" description="Helical" evidence="8">
    <location>
        <begin position="123"/>
        <end position="143"/>
    </location>
</feature>
<keyword evidence="4 8" id="KW-0812">Transmembrane</keyword>
<keyword evidence="2" id="KW-1003">Cell membrane</keyword>
<dbReference type="GO" id="GO:0005886">
    <property type="term" value="C:plasma membrane"/>
    <property type="evidence" value="ECO:0007669"/>
    <property type="project" value="UniProtKB-SubCell"/>
</dbReference>
<sequence length="229" mass="26217">MIRTICVNFFKATKKKSLKDKSQNTNVTSIFNQDFEQEKITNETHLTKKEIDDASKANGTAVTDLIDDLEATKYEQSQDQQKHYAQEAKESREKYITETYGKLNWNSDFTPLKILYKDFSTKFFLTLILFIVILSLALVKIYITRVSIDTTIQYSKLLADKNSLNLSNDNLRLEFLSLTSKSNIIRITSNKISLIPISTEAEVIVIIPYLPNNKTLSTTSIPFLTPPQE</sequence>
<evidence type="ECO:0000256" key="6">
    <source>
        <dbReference type="ARBA" id="ARBA00023136"/>
    </source>
</evidence>
<evidence type="ECO:0000256" key="4">
    <source>
        <dbReference type="ARBA" id="ARBA00022692"/>
    </source>
</evidence>
<evidence type="ECO:0000256" key="3">
    <source>
        <dbReference type="ARBA" id="ARBA00022618"/>
    </source>
</evidence>
<dbReference type="EMBL" id="NRJF01000031">
    <property type="protein sequence ID" value="RIY37869.1"/>
    <property type="molecule type" value="Genomic_DNA"/>
</dbReference>
<protein>
    <recommendedName>
        <fullName evidence="11">Cell division protein FtsL</fullName>
    </recommendedName>
</protein>
<evidence type="ECO:0008006" key="11">
    <source>
        <dbReference type="Google" id="ProtNLM"/>
    </source>
</evidence>
<evidence type="ECO:0000256" key="2">
    <source>
        <dbReference type="ARBA" id="ARBA00022475"/>
    </source>
</evidence>
<evidence type="ECO:0000256" key="8">
    <source>
        <dbReference type="SAM" id="Phobius"/>
    </source>
</evidence>
<keyword evidence="6 8" id="KW-0472">Membrane</keyword>
<accession>A0A3A1YKY1</accession>
<dbReference type="Pfam" id="PF04999">
    <property type="entry name" value="FtsL"/>
    <property type="match status" value="1"/>
</dbReference>
<organism evidence="9 10">
    <name type="scientific">Psittacicella gerlachiana</name>
    <dbReference type="NCBI Taxonomy" id="2028574"/>
    <lineage>
        <taxon>Bacteria</taxon>
        <taxon>Pseudomonadati</taxon>
        <taxon>Pseudomonadota</taxon>
        <taxon>Gammaproteobacteria</taxon>
        <taxon>Pasteurellales</taxon>
        <taxon>Psittacicellaceae</taxon>
        <taxon>Psittacicella</taxon>
    </lineage>
</organism>
<evidence type="ECO:0000256" key="5">
    <source>
        <dbReference type="ARBA" id="ARBA00022989"/>
    </source>
</evidence>
<evidence type="ECO:0000313" key="10">
    <source>
        <dbReference type="Proteomes" id="UP000265964"/>
    </source>
</evidence>
<reference evidence="9 10" key="1">
    <citation type="submission" date="2017-08" db="EMBL/GenBank/DDBJ databases">
        <title>Reclassification of Bisgaard taxon 37 and 44.</title>
        <authorList>
            <person name="Christensen H."/>
        </authorList>
    </citation>
    <scope>NUCLEOTIDE SEQUENCE [LARGE SCALE GENOMIC DNA]</scope>
    <source>
        <strain evidence="9 10">EEAB3T1</strain>
    </source>
</reference>
<dbReference type="Proteomes" id="UP000265964">
    <property type="component" value="Unassembled WGS sequence"/>
</dbReference>
<proteinExistence type="predicted"/>
<keyword evidence="10" id="KW-1185">Reference proteome</keyword>
<name>A0A3A1YKY1_9GAMM</name>
<keyword evidence="5 8" id="KW-1133">Transmembrane helix</keyword>
<comment type="caution">
    <text evidence="9">The sequence shown here is derived from an EMBL/GenBank/DDBJ whole genome shotgun (WGS) entry which is preliminary data.</text>
</comment>
<evidence type="ECO:0000256" key="7">
    <source>
        <dbReference type="ARBA" id="ARBA00023306"/>
    </source>
</evidence>
<dbReference type="AlphaFoldDB" id="A0A3A1YKY1"/>
<comment type="subcellular location">
    <subcellularLocation>
        <location evidence="1">Cell membrane</location>
        <topology evidence="1">Single-pass type II membrane protein</topology>
    </subcellularLocation>
</comment>